<proteinExistence type="predicted"/>
<reference evidence="1" key="1">
    <citation type="submission" date="2021-05" db="EMBL/GenBank/DDBJ databases">
        <authorList>
            <person name="Scholz U."/>
            <person name="Mascher M."/>
            <person name="Fiebig A."/>
        </authorList>
    </citation>
    <scope>NUCLEOTIDE SEQUENCE [LARGE SCALE GENOMIC DNA]</scope>
</reference>
<keyword evidence="2" id="KW-1185">Reference proteome</keyword>
<protein>
    <submittedName>
        <fullName evidence="1">Uncharacterized protein</fullName>
    </submittedName>
</protein>
<dbReference type="EnsemblPlants" id="AVESA.00010b.r2.2DG0350980.1">
    <property type="protein sequence ID" value="AVESA.00010b.r2.2DG0350980.1.CDS"/>
    <property type="gene ID" value="AVESA.00010b.r2.2DG0350980"/>
</dbReference>
<reference evidence="1" key="2">
    <citation type="submission" date="2025-09" db="UniProtKB">
        <authorList>
            <consortium name="EnsemblPlants"/>
        </authorList>
    </citation>
    <scope>IDENTIFICATION</scope>
</reference>
<dbReference type="Proteomes" id="UP001732700">
    <property type="component" value="Chromosome 2D"/>
</dbReference>
<evidence type="ECO:0000313" key="1">
    <source>
        <dbReference type="EnsemblPlants" id="AVESA.00010b.r2.2DG0350980.1.CDS"/>
    </source>
</evidence>
<accession>A0ACD5V113</accession>
<name>A0ACD5V113_AVESA</name>
<evidence type="ECO:0000313" key="2">
    <source>
        <dbReference type="Proteomes" id="UP001732700"/>
    </source>
</evidence>
<organism evidence="1 2">
    <name type="scientific">Avena sativa</name>
    <name type="common">Oat</name>
    <dbReference type="NCBI Taxonomy" id="4498"/>
    <lineage>
        <taxon>Eukaryota</taxon>
        <taxon>Viridiplantae</taxon>
        <taxon>Streptophyta</taxon>
        <taxon>Embryophyta</taxon>
        <taxon>Tracheophyta</taxon>
        <taxon>Spermatophyta</taxon>
        <taxon>Magnoliopsida</taxon>
        <taxon>Liliopsida</taxon>
        <taxon>Poales</taxon>
        <taxon>Poaceae</taxon>
        <taxon>BOP clade</taxon>
        <taxon>Pooideae</taxon>
        <taxon>Poodae</taxon>
        <taxon>Poeae</taxon>
        <taxon>Poeae Chloroplast Group 1 (Aveneae type)</taxon>
        <taxon>Aveninae</taxon>
        <taxon>Avena</taxon>
    </lineage>
</organism>
<sequence>MSSNIPRVEEFFLEFLKVDDTSKLGLFNVLLDTLDSLDLNIDNVRGQGYDNGSNMKGKNQGVQNRLLKKENYIFPKFSPESRLPPVLIQNTGTRSEQIVKHLFTDRTNRGTQTFPTHPEPDDRPRTSAPIPMDHAHRHGDSPPSPVFSLLPSHLPLEDILFCVDVDAEARSEMKAAPASSSSSVAAASGSPGFDAVLGAADPAAVRPARPAMKRMDAVKQALMLFVHSKLTMCPDHRFAFASLGETVSMVTNEFSSDSASAIEAIGSLAATEMRYAMADLTQLFKIAYDEGKRAEQQGRLLRVVLIYCRSSTRPQNKWPIKQKNFTMEVVYMHDKPTANNCPQKVYDVLVDALEHVSQYEGYILETGQGLARVLFRQICILLSHPLLRCIQDDLDIPKQVVKKTLAIEEVPTEDSVAVSSQ</sequence>